<evidence type="ECO:0000313" key="12">
    <source>
        <dbReference type="Proteomes" id="UP000187455"/>
    </source>
</evidence>
<comment type="similarity">
    <text evidence="1">Belongs to the synaptobrevin family.</text>
</comment>
<dbReference type="Proteomes" id="UP000187455">
    <property type="component" value="Unassembled WGS sequence"/>
</dbReference>
<dbReference type="PANTHER" id="PTHR46897">
    <property type="entry name" value="VESICLE-ASSOCIATED MEMBRANE PROTEIN 4"/>
    <property type="match status" value="1"/>
</dbReference>
<name>A0A1R0GLZ8_9FUNG</name>
<keyword evidence="8" id="KW-0175">Coiled coil</keyword>
<protein>
    <submittedName>
        <fullName evidence="11">Vesicle-associated membrane protein 714</fullName>
    </submittedName>
</protein>
<dbReference type="CDD" id="cd15843">
    <property type="entry name" value="R-SNARE"/>
    <property type="match status" value="1"/>
</dbReference>
<dbReference type="FunFam" id="1.20.5.110:FF:000004">
    <property type="entry name" value="Vesicle-associated membrane protein 7"/>
    <property type="match status" value="1"/>
</dbReference>
<comment type="caution">
    <text evidence="11">The sequence shown here is derived from an EMBL/GenBank/DDBJ whole genome shotgun (WGS) entry which is preliminary data.</text>
</comment>
<accession>A0A1R0GLZ8</accession>
<evidence type="ECO:0000313" key="11">
    <source>
        <dbReference type="EMBL" id="OLY77898.1"/>
    </source>
</evidence>
<dbReference type="OrthoDB" id="248747at2759"/>
<dbReference type="GO" id="GO:0012505">
    <property type="term" value="C:endomembrane system"/>
    <property type="evidence" value="ECO:0007669"/>
    <property type="project" value="UniProtKB-SubCell"/>
</dbReference>
<gene>
    <name evidence="11" type="ORF">AYI68_g8066</name>
</gene>
<dbReference type="SUPFAM" id="SSF58038">
    <property type="entry name" value="SNARE fusion complex"/>
    <property type="match status" value="1"/>
</dbReference>
<dbReference type="InterPro" id="IPR042887">
    <property type="entry name" value="VAMP4"/>
</dbReference>
<comment type="subcellular location">
    <subcellularLocation>
        <location evidence="7">Endomembrane system</location>
        <topology evidence="7">Single-pass type IV membrane protein</topology>
    </subcellularLocation>
</comment>
<dbReference type="Gene3D" id="1.20.5.110">
    <property type="match status" value="1"/>
</dbReference>
<keyword evidence="4" id="KW-0653">Protein transport</keyword>
<keyword evidence="5 9" id="KW-1133">Transmembrane helix</keyword>
<reference evidence="11 12" key="1">
    <citation type="journal article" date="2016" name="Mol. Biol. Evol.">
        <title>Genome-Wide Survey of Gut Fungi (Harpellales) Reveals the First Horizontally Transferred Ubiquitin Gene from a Mosquito Host.</title>
        <authorList>
            <person name="Wang Y."/>
            <person name="White M.M."/>
            <person name="Kvist S."/>
            <person name="Moncalvo J.M."/>
        </authorList>
    </citation>
    <scope>NUCLEOTIDE SEQUENCE [LARGE SCALE GENOMIC DNA]</scope>
    <source>
        <strain evidence="11 12">ALG-7-W6</strain>
    </source>
</reference>
<evidence type="ECO:0000256" key="1">
    <source>
        <dbReference type="ARBA" id="ARBA00008025"/>
    </source>
</evidence>
<dbReference type="PANTHER" id="PTHR46897:SF1">
    <property type="entry name" value="VESICLE-ASSOCIATED MEMBRANE PROTEIN 4"/>
    <property type="match status" value="1"/>
</dbReference>
<evidence type="ECO:0000256" key="2">
    <source>
        <dbReference type="ARBA" id="ARBA00022448"/>
    </source>
</evidence>
<proteinExistence type="inferred from homology"/>
<keyword evidence="3 9" id="KW-0812">Transmembrane</keyword>
<evidence type="ECO:0000256" key="8">
    <source>
        <dbReference type="PROSITE-ProRule" id="PRU00290"/>
    </source>
</evidence>
<keyword evidence="2" id="KW-0813">Transport</keyword>
<keyword evidence="6 9" id="KW-0472">Membrane</keyword>
<sequence length="81" mass="9307">MAQNIERVLERGDRIDLLVDKTNNLSTEAFAFRKRSTALKRRLWWRNQRLVVLLVCSLIISAYVAISSVCGFPGWGRCRAP</sequence>
<dbReference type="InterPro" id="IPR042855">
    <property type="entry name" value="V_SNARE_CC"/>
</dbReference>
<dbReference type="EMBL" id="LSSL01007598">
    <property type="protein sequence ID" value="OLY77898.1"/>
    <property type="molecule type" value="Genomic_DNA"/>
</dbReference>
<dbReference type="GO" id="GO:0090161">
    <property type="term" value="P:Golgi ribbon formation"/>
    <property type="evidence" value="ECO:0007669"/>
    <property type="project" value="InterPro"/>
</dbReference>
<keyword evidence="12" id="KW-1185">Reference proteome</keyword>
<evidence type="ECO:0000256" key="3">
    <source>
        <dbReference type="ARBA" id="ARBA00022692"/>
    </source>
</evidence>
<evidence type="ECO:0000256" key="5">
    <source>
        <dbReference type="ARBA" id="ARBA00022989"/>
    </source>
</evidence>
<dbReference type="Pfam" id="PF00957">
    <property type="entry name" value="Synaptobrevin"/>
    <property type="match status" value="1"/>
</dbReference>
<evidence type="ECO:0000256" key="4">
    <source>
        <dbReference type="ARBA" id="ARBA00022927"/>
    </source>
</evidence>
<evidence type="ECO:0000259" key="10">
    <source>
        <dbReference type="PROSITE" id="PS50892"/>
    </source>
</evidence>
<feature type="domain" description="V-SNARE coiled-coil homology" evidence="10">
    <location>
        <begin position="1"/>
        <end position="46"/>
    </location>
</feature>
<dbReference type="STRING" id="133383.A0A1R0GLZ8"/>
<evidence type="ECO:0000256" key="7">
    <source>
        <dbReference type="ARBA" id="ARBA00046280"/>
    </source>
</evidence>
<dbReference type="AlphaFoldDB" id="A0A1R0GLZ8"/>
<organism evidence="11 12">
    <name type="scientific">Smittium mucronatum</name>
    <dbReference type="NCBI Taxonomy" id="133383"/>
    <lineage>
        <taxon>Eukaryota</taxon>
        <taxon>Fungi</taxon>
        <taxon>Fungi incertae sedis</taxon>
        <taxon>Zoopagomycota</taxon>
        <taxon>Kickxellomycotina</taxon>
        <taxon>Harpellomycetes</taxon>
        <taxon>Harpellales</taxon>
        <taxon>Legeriomycetaceae</taxon>
        <taxon>Smittium</taxon>
    </lineage>
</organism>
<evidence type="ECO:0000256" key="9">
    <source>
        <dbReference type="SAM" id="Phobius"/>
    </source>
</evidence>
<feature type="transmembrane region" description="Helical" evidence="9">
    <location>
        <begin position="50"/>
        <end position="75"/>
    </location>
</feature>
<dbReference type="PROSITE" id="PS50892">
    <property type="entry name" value="V_SNARE"/>
    <property type="match status" value="1"/>
</dbReference>
<evidence type="ECO:0000256" key="6">
    <source>
        <dbReference type="ARBA" id="ARBA00023136"/>
    </source>
</evidence>
<dbReference type="GO" id="GO:0015031">
    <property type="term" value="P:protein transport"/>
    <property type="evidence" value="ECO:0007669"/>
    <property type="project" value="UniProtKB-KW"/>
</dbReference>
<dbReference type="GO" id="GO:0005737">
    <property type="term" value="C:cytoplasm"/>
    <property type="evidence" value="ECO:0007669"/>
    <property type="project" value="UniProtKB-ARBA"/>
</dbReference>